<organism evidence="3 4">
    <name type="scientific">Spinacia oleracea</name>
    <name type="common">Spinach</name>
    <dbReference type="NCBI Taxonomy" id="3562"/>
    <lineage>
        <taxon>Eukaryota</taxon>
        <taxon>Viridiplantae</taxon>
        <taxon>Streptophyta</taxon>
        <taxon>Embryophyta</taxon>
        <taxon>Tracheophyta</taxon>
        <taxon>Spermatophyta</taxon>
        <taxon>Magnoliopsida</taxon>
        <taxon>eudicotyledons</taxon>
        <taxon>Gunneridae</taxon>
        <taxon>Pentapetalae</taxon>
        <taxon>Caryophyllales</taxon>
        <taxon>Chenopodiaceae</taxon>
        <taxon>Chenopodioideae</taxon>
        <taxon>Anserineae</taxon>
        <taxon>Spinacia</taxon>
    </lineage>
</organism>
<name>A0ABM3QWS4_SPIOL</name>
<dbReference type="RefSeq" id="XP_056687808.1">
    <property type="nucleotide sequence ID" value="XM_056831830.1"/>
</dbReference>
<evidence type="ECO:0000313" key="3">
    <source>
        <dbReference type="Proteomes" id="UP000813463"/>
    </source>
</evidence>
<feature type="chain" id="PRO_5045746836" evidence="2">
    <location>
        <begin position="22"/>
        <end position="128"/>
    </location>
</feature>
<feature type="region of interest" description="Disordered" evidence="1">
    <location>
        <begin position="56"/>
        <end position="77"/>
    </location>
</feature>
<evidence type="ECO:0000256" key="1">
    <source>
        <dbReference type="SAM" id="MobiDB-lite"/>
    </source>
</evidence>
<protein>
    <submittedName>
        <fullName evidence="4">Uncharacterized protein isoform X1</fullName>
    </submittedName>
</protein>
<evidence type="ECO:0000256" key="2">
    <source>
        <dbReference type="SAM" id="SignalP"/>
    </source>
</evidence>
<keyword evidence="2" id="KW-0732">Signal</keyword>
<keyword evidence="3" id="KW-1185">Reference proteome</keyword>
<reference evidence="3" key="1">
    <citation type="journal article" date="2021" name="Nat. Commun.">
        <title>Genomic analyses provide insights into spinach domestication and the genetic basis of agronomic traits.</title>
        <authorList>
            <person name="Cai X."/>
            <person name="Sun X."/>
            <person name="Xu C."/>
            <person name="Sun H."/>
            <person name="Wang X."/>
            <person name="Ge C."/>
            <person name="Zhang Z."/>
            <person name="Wang Q."/>
            <person name="Fei Z."/>
            <person name="Jiao C."/>
            <person name="Wang Q."/>
        </authorList>
    </citation>
    <scope>NUCLEOTIDE SEQUENCE [LARGE SCALE GENOMIC DNA]</scope>
    <source>
        <strain evidence="3">cv. Varoflay</strain>
    </source>
</reference>
<dbReference type="Proteomes" id="UP000813463">
    <property type="component" value="Chromosome 6"/>
</dbReference>
<sequence>MGFSPSSILLILLPLLPSLLPLFRFRIWKIAGLEISVYQEGFFLMTDRQTDDLSSNYAPHHSSVYQGGDPNYSSARPDPTSIPMRIGSLYPVNQAPASSPMGIRSPYPVHQGIPGVYNTFSVSLNDYS</sequence>
<gene>
    <name evidence="4" type="primary">LOC110787882</name>
</gene>
<accession>A0ABM3QWS4</accession>
<reference evidence="4" key="2">
    <citation type="submission" date="2025-08" db="UniProtKB">
        <authorList>
            <consortium name="RefSeq"/>
        </authorList>
    </citation>
    <scope>IDENTIFICATION</scope>
    <source>
        <tissue evidence="4">Leaf</tissue>
    </source>
</reference>
<evidence type="ECO:0000313" key="4">
    <source>
        <dbReference type="RefSeq" id="XP_056687808.1"/>
    </source>
</evidence>
<proteinExistence type="predicted"/>
<feature type="signal peptide" evidence="2">
    <location>
        <begin position="1"/>
        <end position="21"/>
    </location>
</feature>
<dbReference type="GeneID" id="110787882"/>